<organism evidence="1 2">
    <name type="scientific">Hygrophoropsis aurantiaca</name>
    <dbReference type="NCBI Taxonomy" id="72124"/>
    <lineage>
        <taxon>Eukaryota</taxon>
        <taxon>Fungi</taxon>
        <taxon>Dikarya</taxon>
        <taxon>Basidiomycota</taxon>
        <taxon>Agaricomycotina</taxon>
        <taxon>Agaricomycetes</taxon>
        <taxon>Agaricomycetidae</taxon>
        <taxon>Boletales</taxon>
        <taxon>Coniophorineae</taxon>
        <taxon>Hygrophoropsidaceae</taxon>
        <taxon>Hygrophoropsis</taxon>
    </lineage>
</organism>
<evidence type="ECO:0000313" key="2">
    <source>
        <dbReference type="Proteomes" id="UP000790377"/>
    </source>
</evidence>
<reference evidence="1" key="1">
    <citation type="journal article" date="2021" name="New Phytol.">
        <title>Evolutionary innovations through gain and loss of genes in the ectomycorrhizal Boletales.</title>
        <authorList>
            <person name="Wu G."/>
            <person name="Miyauchi S."/>
            <person name="Morin E."/>
            <person name="Kuo A."/>
            <person name="Drula E."/>
            <person name="Varga T."/>
            <person name="Kohler A."/>
            <person name="Feng B."/>
            <person name="Cao Y."/>
            <person name="Lipzen A."/>
            <person name="Daum C."/>
            <person name="Hundley H."/>
            <person name="Pangilinan J."/>
            <person name="Johnson J."/>
            <person name="Barry K."/>
            <person name="LaButti K."/>
            <person name="Ng V."/>
            <person name="Ahrendt S."/>
            <person name="Min B."/>
            <person name="Choi I.G."/>
            <person name="Park H."/>
            <person name="Plett J.M."/>
            <person name="Magnuson J."/>
            <person name="Spatafora J.W."/>
            <person name="Nagy L.G."/>
            <person name="Henrissat B."/>
            <person name="Grigoriev I.V."/>
            <person name="Yang Z.L."/>
            <person name="Xu J."/>
            <person name="Martin F.M."/>
        </authorList>
    </citation>
    <scope>NUCLEOTIDE SEQUENCE</scope>
    <source>
        <strain evidence="1">ATCC 28755</strain>
    </source>
</reference>
<comment type="caution">
    <text evidence="1">The sequence shown here is derived from an EMBL/GenBank/DDBJ whole genome shotgun (WGS) entry which is preliminary data.</text>
</comment>
<proteinExistence type="predicted"/>
<evidence type="ECO:0000313" key="1">
    <source>
        <dbReference type="EMBL" id="KAH7915221.1"/>
    </source>
</evidence>
<keyword evidence="2" id="KW-1185">Reference proteome</keyword>
<dbReference type="EMBL" id="MU267603">
    <property type="protein sequence ID" value="KAH7915221.1"/>
    <property type="molecule type" value="Genomic_DNA"/>
</dbReference>
<name>A0ACB8APG1_9AGAM</name>
<dbReference type="Proteomes" id="UP000790377">
    <property type="component" value="Unassembled WGS sequence"/>
</dbReference>
<accession>A0ACB8APG1</accession>
<protein>
    <submittedName>
        <fullName evidence="1">Uncharacterized protein</fullName>
    </submittedName>
</protein>
<sequence>MSGMMSSTVLDLPVSITRLIGTNYAPSEEEVCQIKEWVKKLNARLANGELDPGAAEISSHLNAMLSLARRLPPEIVAMIFAFCCPPDKPSESPVHALLRLGQICRAWRDVLCSTPHLWSSLVIHFPITAVYRAELVEKVLSTIHTWLERSKPFPMSIVFIDLGRFPPNRIAPIVDTLLIHSHRWKHISFYISSECFPLLFNFTDSTLSSLESLEIHDNLEHVPGQHSPALRLRSAPRLKSLSFTTQRFTNDHITFCWKQLTELSLLYEPNHYRMPHHDGFLKVLKQCSNIKICSLGIGMPLGDDAIEPSKTITLHHLHTFRIRRLWQESITGGFLDALILPQLKILEIDSTAEFIWTAMSWHGGQFAPLLSRSGCQLETLSVTNVHFSEYELLDCLLHTPSLKHLAYVPCPRWDSVFEIVHALTINAGSTPTPRKINASFKNLESLRLGSGLGASSAFGIFARMVASRWSPFSRESGVSRLSRIALSYIVIPWGIPPSEIDIENFRKQLWDCAGDDSHFSATVEVEQPYKPIYLQVPGHDVDFRTRFW</sequence>
<gene>
    <name evidence="1" type="ORF">BJ138DRAFT_1109899</name>
</gene>